<evidence type="ECO:0000256" key="3">
    <source>
        <dbReference type="ARBA" id="ARBA00004496"/>
    </source>
</evidence>
<name>A0ABM5K680_DIAVI</name>
<dbReference type="PRINTS" id="PR02086">
    <property type="entry name" value="PUTNUCHARBI1"/>
</dbReference>
<dbReference type="Pfam" id="PF13359">
    <property type="entry name" value="DDE_Tnp_4"/>
    <property type="match status" value="1"/>
</dbReference>
<evidence type="ECO:0000256" key="12">
    <source>
        <dbReference type="ARBA" id="ARBA00045850"/>
    </source>
</evidence>
<dbReference type="GeneID" id="126881324"/>
<evidence type="ECO:0000256" key="8">
    <source>
        <dbReference type="ARBA" id="ARBA00022723"/>
    </source>
</evidence>
<dbReference type="EnsemblMetazoa" id="XM_050649727.1">
    <property type="protein sequence ID" value="XP_050505684.1"/>
    <property type="gene ID" value="LOC126883960"/>
</dbReference>
<protein>
    <recommendedName>
        <fullName evidence="5">Putative nuclease HARBI1</fullName>
    </recommendedName>
    <alternativeName>
        <fullName evidence="11">Harbinger transposase-derived nuclease</fullName>
    </alternativeName>
</protein>
<evidence type="ECO:0000256" key="7">
    <source>
        <dbReference type="ARBA" id="ARBA00022722"/>
    </source>
</evidence>
<dbReference type="GeneID" id="126883960"/>
<proteinExistence type="inferred from homology"/>
<keyword evidence="8" id="KW-0479">Metal-binding</keyword>
<dbReference type="PANTHER" id="PTHR22930">
    <property type="match status" value="1"/>
</dbReference>
<dbReference type="EnsemblMetazoa" id="XM_050645541.1">
    <property type="protein sequence ID" value="XP_050501498.1"/>
    <property type="gene ID" value="LOC126881324"/>
</dbReference>
<comment type="similarity">
    <text evidence="4">Belongs to the HARBI1 family.</text>
</comment>
<dbReference type="RefSeq" id="XP_050497403.1">
    <property type="nucleotide sequence ID" value="XM_050641446.1"/>
</dbReference>
<dbReference type="GeneID" id="126878619"/>
<dbReference type="EnsemblMetazoa" id="XM_050641446.1">
    <property type="protein sequence ID" value="XP_050497403.1"/>
    <property type="gene ID" value="LOC126878619"/>
</dbReference>
<dbReference type="RefSeq" id="XP_050505752.1">
    <property type="nucleotide sequence ID" value="XM_050649795.1"/>
</dbReference>
<keyword evidence="10" id="KW-0539">Nucleus</keyword>
<evidence type="ECO:0000256" key="6">
    <source>
        <dbReference type="ARBA" id="ARBA00022490"/>
    </source>
</evidence>
<organism evidence="14 15">
    <name type="scientific">Diabrotica virgifera virgifera</name>
    <name type="common">western corn rootworm</name>
    <dbReference type="NCBI Taxonomy" id="50390"/>
    <lineage>
        <taxon>Eukaryota</taxon>
        <taxon>Metazoa</taxon>
        <taxon>Ecdysozoa</taxon>
        <taxon>Arthropoda</taxon>
        <taxon>Hexapoda</taxon>
        <taxon>Insecta</taxon>
        <taxon>Pterygota</taxon>
        <taxon>Neoptera</taxon>
        <taxon>Endopterygota</taxon>
        <taxon>Coleoptera</taxon>
        <taxon>Polyphaga</taxon>
        <taxon>Cucujiformia</taxon>
        <taxon>Chrysomeloidea</taxon>
        <taxon>Chrysomelidae</taxon>
        <taxon>Galerucinae</taxon>
        <taxon>Diabroticina</taxon>
        <taxon>Diabroticites</taxon>
        <taxon>Diabrotica</taxon>
    </lineage>
</organism>
<evidence type="ECO:0000256" key="11">
    <source>
        <dbReference type="ARBA" id="ARBA00030126"/>
    </source>
</evidence>
<comment type="function">
    <text evidence="12">Transposase-derived protein that may have nuclease activity. Does not have transposase activity.</text>
</comment>
<evidence type="ECO:0000256" key="1">
    <source>
        <dbReference type="ARBA" id="ARBA00001968"/>
    </source>
</evidence>
<evidence type="ECO:0000256" key="2">
    <source>
        <dbReference type="ARBA" id="ARBA00004123"/>
    </source>
</evidence>
<dbReference type="RefSeq" id="XP_050499994.1">
    <property type="nucleotide sequence ID" value="XM_050644037.1"/>
</dbReference>
<evidence type="ECO:0000256" key="9">
    <source>
        <dbReference type="ARBA" id="ARBA00022801"/>
    </source>
</evidence>
<reference evidence="14" key="1">
    <citation type="submission" date="2025-05" db="UniProtKB">
        <authorList>
            <consortium name="EnsemblMetazoa"/>
        </authorList>
    </citation>
    <scope>IDENTIFICATION</scope>
</reference>
<evidence type="ECO:0000256" key="10">
    <source>
        <dbReference type="ARBA" id="ARBA00023242"/>
    </source>
</evidence>
<dbReference type="EnsemblMetazoa" id="XM_050649795.1">
    <property type="protein sequence ID" value="XP_050505752.1"/>
    <property type="gene ID" value="LOC126884019"/>
</dbReference>
<keyword evidence="6" id="KW-0963">Cytoplasm</keyword>
<dbReference type="InterPro" id="IPR045249">
    <property type="entry name" value="HARBI1-like"/>
</dbReference>
<feature type="domain" description="DDE Tnp4" evidence="13">
    <location>
        <begin position="182"/>
        <end position="332"/>
    </location>
</feature>
<evidence type="ECO:0000259" key="13">
    <source>
        <dbReference type="Pfam" id="PF13359"/>
    </source>
</evidence>
<dbReference type="InterPro" id="IPR026103">
    <property type="entry name" value="HARBI1_animal"/>
</dbReference>
<dbReference type="PANTHER" id="PTHR22930:SF289">
    <property type="entry name" value="DDE TNP4 DOMAIN-CONTAINING PROTEIN-RELATED"/>
    <property type="match status" value="1"/>
</dbReference>
<dbReference type="RefSeq" id="XP_050505684.1">
    <property type="nucleotide sequence ID" value="XM_050649727.1"/>
</dbReference>
<comment type="subcellular location">
    <subcellularLocation>
        <location evidence="3">Cytoplasm</location>
    </subcellularLocation>
    <subcellularLocation>
        <location evidence="2">Nucleus</location>
    </subcellularLocation>
</comment>
<dbReference type="Proteomes" id="UP001652700">
    <property type="component" value="Unplaced"/>
</dbReference>
<dbReference type="EnsemblMetazoa" id="XM_050644037.1">
    <property type="protein sequence ID" value="XP_050499994.1"/>
    <property type="gene ID" value="LOC126880261"/>
</dbReference>
<keyword evidence="15" id="KW-1185">Reference proteome</keyword>
<dbReference type="RefSeq" id="XP_050501498.1">
    <property type="nucleotide sequence ID" value="XM_050645541.1"/>
</dbReference>
<accession>A0ABM5K680</accession>
<evidence type="ECO:0000256" key="5">
    <source>
        <dbReference type="ARBA" id="ARBA00015519"/>
    </source>
</evidence>
<dbReference type="GeneID" id="126884019"/>
<evidence type="ECO:0000313" key="15">
    <source>
        <dbReference type="Proteomes" id="UP001652700"/>
    </source>
</evidence>
<dbReference type="GeneID" id="126880261"/>
<sequence>MDLDGLDAFDEYNQMENQLNQVDAEDLFDEYNEMENQLNQVDEVDNMVVRIPRQFKRTSYFETYTEKDFFERFRLSKNSAFEVLSQIEEHLQFTSARNKCLSPMNQFLICLRAYATGGHLLSISDIFGPSKSSVCRIVQRVTPLIASLRPRYIHLPNNIEEVREQQAKWYEMRGFPRVIGCIDGSQIKITSPGGNDAEIYRNRKGYFSINIQAVCSADGLFQSITARWPGSAHDQTILNNSVVKQRFMRGDFANGVLLGDGGYTCTNFLLTPLRDPQTDAERRYNQAHIGTRVKVEQLFGVWKRRFPIMAYGCRLSMRTVLPIIVATACLHNVAVRQGEPQPPANDDIGEYIVMDDNNYIVPAGNRNNDHVRRLFIENYFAPP</sequence>
<comment type="cofactor">
    <cofactor evidence="1">
        <name>a divalent metal cation</name>
        <dbReference type="ChEBI" id="CHEBI:60240"/>
    </cofactor>
</comment>
<evidence type="ECO:0000256" key="4">
    <source>
        <dbReference type="ARBA" id="ARBA00006958"/>
    </source>
</evidence>
<dbReference type="InterPro" id="IPR027806">
    <property type="entry name" value="HARBI1_dom"/>
</dbReference>
<keyword evidence="9" id="KW-0378">Hydrolase</keyword>
<keyword evidence="7" id="KW-0540">Nuclease</keyword>
<evidence type="ECO:0000313" key="14">
    <source>
        <dbReference type="EnsemblMetazoa" id="XP_050505684.1"/>
    </source>
</evidence>